<accession>A0ABP0V0E6</accession>
<organism evidence="8 9">
    <name type="scientific">Sphagnum troendelagicum</name>
    <dbReference type="NCBI Taxonomy" id="128251"/>
    <lineage>
        <taxon>Eukaryota</taxon>
        <taxon>Viridiplantae</taxon>
        <taxon>Streptophyta</taxon>
        <taxon>Embryophyta</taxon>
        <taxon>Bryophyta</taxon>
        <taxon>Sphagnophytina</taxon>
        <taxon>Sphagnopsida</taxon>
        <taxon>Sphagnales</taxon>
        <taxon>Sphagnaceae</taxon>
        <taxon>Sphagnum</taxon>
    </lineage>
</organism>
<keyword evidence="5" id="KW-0175">Coiled coil</keyword>
<feature type="compositionally biased region" description="Basic and acidic residues" evidence="6">
    <location>
        <begin position="50"/>
        <end position="59"/>
    </location>
</feature>
<sequence length="437" mass="48912">MSLARDLYKTKLCTLYLQRGHCPRQSCSFAHGEVELRKFPGRYGSSGAGDLRERLDRRKSPLTYRRRSPGRDDRGCDFHHTRKSHARDRGRSHSRSPTKHKRTRSLSAPRSPAYMKREKKSLRSDATDTHISDVSGDGHEGDYAAANLIVSRRSPSPSIREALEEQVREVEAEKMALQVQKAKLELLLQKKIQETTMLSEKVEMLEARVASAEEESRGLQSKTKKFLKVYTRLTRAQEELKRAQARMVKLVEVEVGASNLVKVLPEMEDFDMNMTSDLEFTKRKNLCKLGNRAGEGGLGTQHKENVLHNNSSPVLQNEDTTSGEPQQHNNLAAIRRKALMQRELQQNGINMRAVNGADGNQTDGKVSTPGNKEEVFTEELRTNTQAKSLDSTPSPRACQVKEKPDLKSEEKAMDDGSSSDGANDGGDSDTNNGPVQD</sequence>
<protein>
    <recommendedName>
        <fullName evidence="7">C3H1-type domain-containing protein</fullName>
    </recommendedName>
</protein>
<feature type="compositionally biased region" description="Polar residues" evidence="6">
    <location>
        <begin position="382"/>
        <end position="394"/>
    </location>
</feature>
<feature type="compositionally biased region" description="Basic residues" evidence="6">
    <location>
        <begin position="80"/>
        <end position="104"/>
    </location>
</feature>
<reference evidence="8" key="1">
    <citation type="submission" date="2024-02" db="EMBL/GenBank/DDBJ databases">
        <authorList>
            <consortium name="ELIXIR-Norway"/>
            <consortium name="Elixir Norway"/>
        </authorList>
    </citation>
    <scope>NUCLEOTIDE SEQUENCE</scope>
</reference>
<evidence type="ECO:0000259" key="7">
    <source>
        <dbReference type="PROSITE" id="PS50103"/>
    </source>
</evidence>
<evidence type="ECO:0000313" key="9">
    <source>
        <dbReference type="Proteomes" id="UP001497512"/>
    </source>
</evidence>
<dbReference type="InterPro" id="IPR045868">
    <property type="entry name" value="Znf_C3H13/40"/>
</dbReference>
<dbReference type="PROSITE" id="PS50103">
    <property type="entry name" value="ZF_C3H1"/>
    <property type="match status" value="1"/>
</dbReference>
<evidence type="ECO:0000256" key="3">
    <source>
        <dbReference type="ARBA" id="ARBA00022833"/>
    </source>
</evidence>
<feature type="compositionally biased region" description="Basic and acidic residues" evidence="6">
    <location>
        <begin position="121"/>
        <end position="139"/>
    </location>
</feature>
<feature type="compositionally biased region" description="Basic and acidic residues" evidence="6">
    <location>
        <begin position="371"/>
        <end position="381"/>
    </location>
</feature>
<dbReference type="Proteomes" id="UP001497512">
    <property type="component" value="Chromosome 8"/>
</dbReference>
<evidence type="ECO:0000313" key="8">
    <source>
        <dbReference type="EMBL" id="CAK9234512.1"/>
    </source>
</evidence>
<dbReference type="EMBL" id="OZ019900">
    <property type="protein sequence ID" value="CAK9234512.1"/>
    <property type="molecule type" value="Genomic_DNA"/>
</dbReference>
<keyword evidence="1 4" id="KW-0479">Metal-binding</keyword>
<feature type="region of interest" description="Disordered" evidence="6">
    <location>
        <begin position="39"/>
        <end position="139"/>
    </location>
</feature>
<feature type="coiled-coil region" evidence="5">
    <location>
        <begin position="160"/>
        <end position="253"/>
    </location>
</feature>
<feature type="domain" description="C3H1-type" evidence="7">
    <location>
        <begin position="7"/>
        <end position="34"/>
    </location>
</feature>
<feature type="region of interest" description="Disordered" evidence="6">
    <location>
        <begin position="350"/>
        <end position="437"/>
    </location>
</feature>
<keyword evidence="3 4" id="KW-0862">Zinc</keyword>
<feature type="compositionally biased region" description="Polar residues" evidence="6">
    <location>
        <begin position="358"/>
        <end position="370"/>
    </location>
</feature>
<evidence type="ECO:0000256" key="1">
    <source>
        <dbReference type="ARBA" id="ARBA00022723"/>
    </source>
</evidence>
<dbReference type="InterPro" id="IPR000571">
    <property type="entry name" value="Znf_CCCH"/>
</dbReference>
<keyword evidence="2 4" id="KW-0863">Zinc-finger</keyword>
<dbReference type="PANTHER" id="PTHR38160:SF1">
    <property type="entry name" value="ZINC FINGER CCCH DOMAIN-CONTAINING PROTEIN 40"/>
    <property type="match status" value="1"/>
</dbReference>
<keyword evidence="9" id="KW-1185">Reference proteome</keyword>
<dbReference type="PANTHER" id="PTHR38160">
    <property type="entry name" value="ZINC FINGER CCCH DOMAIN-CONTAINING PROTEIN 40"/>
    <property type="match status" value="1"/>
</dbReference>
<dbReference type="Pfam" id="PF00642">
    <property type="entry name" value="zf-CCCH"/>
    <property type="match status" value="1"/>
</dbReference>
<dbReference type="SMART" id="SM00356">
    <property type="entry name" value="ZnF_C3H1"/>
    <property type="match status" value="1"/>
</dbReference>
<feature type="compositionally biased region" description="Basic and acidic residues" evidence="6">
    <location>
        <begin position="399"/>
        <end position="414"/>
    </location>
</feature>
<feature type="compositionally biased region" description="Low complexity" evidence="6">
    <location>
        <begin position="428"/>
        <end position="437"/>
    </location>
</feature>
<feature type="compositionally biased region" description="Basic and acidic residues" evidence="6">
    <location>
        <begin position="69"/>
        <end position="79"/>
    </location>
</feature>
<dbReference type="SUPFAM" id="SSF90229">
    <property type="entry name" value="CCCH zinc finger"/>
    <property type="match status" value="1"/>
</dbReference>
<feature type="zinc finger region" description="C3H1-type" evidence="4">
    <location>
        <begin position="7"/>
        <end position="34"/>
    </location>
</feature>
<evidence type="ECO:0000256" key="5">
    <source>
        <dbReference type="SAM" id="Coils"/>
    </source>
</evidence>
<proteinExistence type="predicted"/>
<evidence type="ECO:0000256" key="4">
    <source>
        <dbReference type="PROSITE-ProRule" id="PRU00723"/>
    </source>
</evidence>
<dbReference type="InterPro" id="IPR036855">
    <property type="entry name" value="Znf_CCCH_sf"/>
</dbReference>
<gene>
    <name evidence="8" type="ORF">CSSPTR1EN2_LOCUS22254</name>
</gene>
<evidence type="ECO:0000256" key="6">
    <source>
        <dbReference type="SAM" id="MobiDB-lite"/>
    </source>
</evidence>
<evidence type="ECO:0000256" key="2">
    <source>
        <dbReference type="ARBA" id="ARBA00022771"/>
    </source>
</evidence>
<dbReference type="Gene3D" id="4.10.1000.10">
    <property type="entry name" value="Zinc finger, CCCH-type"/>
    <property type="match status" value="1"/>
</dbReference>
<name>A0ABP0V0E6_9BRYO</name>